<organism evidence="10 11">
    <name type="scientific">Mucinivorans hirudinis</name>
    <dbReference type="NCBI Taxonomy" id="1433126"/>
    <lineage>
        <taxon>Bacteria</taxon>
        <taxon>Pseudomonadati</taxon>
        <taxon>Bacteroidota</taxon>
        <taxon>Bacteroidia</taxon>
        <taxon>Bacteroidales</taxon>
        <taxon>Rikenellaceae</taxon>
        <taxon>Mucinivorans</taxon>
    </lineage>
</organism>
<dbReference type="GO" id="GO:0015344">
    <property type="term" value="F:siderophore uptake transmembrane transporter activity"/>
    <property type="evidence" value="ECO:0007669"/>
    <property type="project" value="TreeGrafter"/>
</dbReference>
<dbReference type="Pfam" id="PF13715">
    <property type="entry name" value="CarbopepD_reg_2"/>
    <property type="match status" value="1"/>
</dbReference>
<accession>A0A060RDZ8</accession>
<evidence type="ECO:0000256" key="5">
    <source>
        <dbReference type="ARBA" id="ARBA00022729"/>
    </source>
</evidence>
<evidence type="ECO:0000259" key="9">
    <source>
        <dbReference type="Pfam" id="PF07715"/>
    </source>
</evidence>
<keyword evidence="3 8" id="KW-1134">Transmembrane beta strand</keyword>
<evidence type="ECO:0000256" key="8">
    <source>
        <dbReference type="PROSITE-ProRule" id="PRU01360"/>
    </source>
</evidence>
<dbReference type="Gene3D" id="2.40.170.20">
    <property type="entry name" value="TonB-dependent receptor, beta-barrel domain"/>
    <property type="match status" value="1"/>
</dbReference>
<evidence type="ECO:0000313" key="10">
    <source>
        <dbReference type="EMBL" id="CDN32249.1"/>
    </source>
</evidence>
<keyword evidence="2 8" id="KW-0813">Transport</keyword>
<dbReference type="PATRIC" id="fig|1433126.3.peg.2149"/>
<dbReference type="PROSITE" id="PS52016">
    <property type="entry name" value="TONB_DEPENDENT_REC_3"/>
    <property type="match status" value="1"/>
</dbReference>
<comment type="similarity">
    <text evidence="8">Belongs to the TonB-dependent receptor family.</text>
</comment>
<evidence type="ECO:0000256" key="2">
    <source>
        <dbReference type="ARBA" id="ARBA00022448"/>
    </source>
</evidence>
<dbReference type="Gene3D" id="2.170.130.10">
    <property type="entry name" value="TonB-dependent receptor, plug domain"/>
    <property type="match status" value="1"/>
</dbReference>
<keyword evidence="4 8" id="KW-0812">Transmembrane</keyword>
<comment type="subcellular location">
    <subcellularLocation>
        <location evidence="1 8">Cell outer membrane</location>
        <topology evidence="1 8">Multi-pass membrane protein</topology>
    </subcellularLocation>
</comment>
<dbReference type="EMBL" id="HG934468">
    <property type="protein sequence ID" value="CDN32249.1"/>
    <property type="molecule type" value="Genomic_DNA"/>
</dbReference>
<keyword evidence="10" id="KW-0675">Receptor</keyword>
<dbReference type="PANTHER" id="PTHR30069:SF29">
    <property type="entry name" value="HEMOGLOBIN AND HEMOGLOBIN-HAPTOGLOBIN-BINDING PROTEIN 1-RELATED"/>
    <property type="match status" value="1"/>
</dbReference>
<dbReference type="InterPro" id="IPR037066">
    <property type="entry name" value="Plug_dom_sf"/>
</dbReference>
<evidence type="ECO:0000256" key="4">
    <source>
        <dbReference type="ARBA" id="ARBA00022692"/>
    </source>
</evidence>
<keyword evidence="11" id="KW-1185">Reference proteome</keyword>
<evidence type="ECO:0000313" key="11">
    <source>
        <dbReference type="Proteomes" id="UP000027616"/>
    </source>
</evidence>
<dbReference type="InterPro" id="IPR039426">
    <property type="entry name" value="TonB-dep_rcpt-like"/>
</dbReference>
<dbReference type="InterPro" id="IPR008969">
    <property type="entry name" value="CarboxyPept-like_regulatory"/>
</dbReference>
<evidence type="ECO:0000256" key="1">
    <source>
        <dbReference type="ARBA" id="ARBA00004571"/>
    </source>
</evidence>
<dbReference type="PANTHER" id="PTHR30069">
    <property type="entry name" value="TONB-DEPENDENT OUTER MEMBRANE RECEPTOR"/>
    <property type="match status" value="1"/>
</dbReference>
<dbReference type="HOGENOM" id="CLU_016599_0_0_10"/>
<dbReference type="SUPFAM" id="SSF56935">
    <property type="entry name" value="Porins"/>
    <property type="match status" value="1"/>
</dbReference>
<dbReference type="InterPro" id="IPR012910">
    <property type="entry name" value="Plug_dom"/>
</dbReference>
<reference evidence="10 11" key="1">
    <citation type="journal article" date="2015" name="Genome Announc.">
        <title>Complete Genome Sequence of the Novel Leech Symbiont Mucinivorans hirudinis M3T.</title>
        <authorList>
            <person name="Nelson M.C."/>
            <person name="Bomar L."/>
            <person name="Graf J."/>
        </authorList>
    </citation>
    <scope>NUCLEOTIDE SEQUENCE [LARGE SCALE GENOMIC DNA]</scope>
    <source>
        <strain evidence="11">M3</strain>
    </source>
</reference>
<dbReference type="Pfam" id="PF07715">
    <property type="entry name" value="Plug"/>
    <property type="match status" value="1"/>
</dbReference>
<dbReference type="OrthoDB" id="9803050at2"/>
<sequence>MNRFITFVLNGGIRKIALFFAVLCTLSALGQKRWSVSGVIKSAATGETLVGVAVMNGKNANQYSLSNQYGVYSITLSEGEQSLVVSYFGYLTDTISVNLTDNKKLNIDMKEASLTIAEVVVTDNSSQKRVSQAQAGVEKISTKEIASIPVIFGEKDIIKTIQLLPGVKSATEGSSGFSVRGGSLDQNLILLDEAPVYNAAHLLGFFSTFNASAIKDVAVYKGNFPAQYGGRVASVVDVTMNNGNSKNYKVEGGIGLISSNLSVEGPIKRDKASFLVTGRRTYADIFLGLSPEFKGNTMYFYDLNAKANWDIDGKNKIYLSGYFGRDVLGMKDVVGMDWGNATGTLRWNTMLSDKLFSNTMLIFSDYSYNIEQNTQGQSAIIRSRIEDIAFKQDFNIYTSGNNTLRFGINSTLHTLKPTRVEEGNFVNPGDRTSRRMWENAAYLSYNGSLTPWFNLEAGVRLSTNTIIGNGAPYNVYDQGILKESITLAKGEFGKTYVNPEPRVSASFTLSDDASLKASYGRNVQYLHMLSNSSVAMPTDQWLGSSYTIKPTICDQYAVGFFRNLAGGDYEFSVEAYYKNLQNEVDFRNGADIITVADIESQLLFGRGRAYGVEFLLRKNSGQFTGWIAYTWSKTERQIDGISNNNWYSTRQDRTHDVSVVGLYRLGKKWELSAVWTYRTGDAITLPAAKYMIDGNVVFYYTERNGARMPAYHRLDVGATLYASPKSSWNFSIYNAYGRENPMMINFEKDDDGAMSTRAVQVSLFRWVPSVTYNFKF</sequence>
<protein>
    <submittedName>
        <fullName evidence="10">TonB-dependent receptor, plug</fullName>
    </submittedName>
</protein>
<evidence type="ECO:0000256" key="3">
    <source>
        <dbReference type="ARBA" id="ARBA00022452"/>
    </source>
</evidence>
<dbReference type="KEGG" id="rbc:BN938_2176"/>
<dbReference type="SUPFAM" id="SSF49464">
    <property type="entry name" value="Carboxypeptidase regulatory domain-like"/>
    <property type="match status" value="1"/>
</dbReference>
<evidence type="ECO:0000256" key="7">
    <source>
        <dbReference type="ARBA" id="ARBA00023237"/>
    </source>
</evidence>
<dbReference type="eggNOG" id="COG4771">
    <property type="taxonomic scope" value="Bacteria"/>
</dbReference>
<feature type="domain" description="TonB-dependent receptor plug" evidence="9">
    <location>
        <begin position="153"/>
        <end position="232"/>
    </location>
</feature>
<dbReference type="AlphaFoldDB" id="A0A060RDZ8"/>
<proteinExistence type="inferred from homology"/>
<dbReference type="Gene3D" id="2.60.40.1120">
    <property type="entry name" value="Carboxypeptidase-like, regulatory domain"/>
    <property type="match status" value="1"/>
</dbReference>
<keyword evidence="6 8" id="KW-0472">Membrane</keyword>
<dbReference type="GO" id="GO:0009279">
    <property type="term" value="C:cell outer membrane"/>
    <property type="evidence" value="ECO:0007669"/>
    <property type="project" value="UniProtKB-SubCell"/>
</dbReference>
<dbReference type="GO" id="GO:0044718">
    <property type="term" value="P:siderophore transmembrane transport"/>
    <property type="evidence" value="ECO:0007669"/>
    <property type="project" value="TreeGrafter"/>
</dbReference>
<dbReference type="InterPro" id="IPR036942">
    <property type="entry name" value="Beta-barrel_TonB_sf"/>
</dbReference>
<keyword evidence="7 8" id="KW-0998">Cell outer membrane</keyword>
<name>A0A060RDZ8_9BACT</name>
<evidence type="ECO:0000256" key="6">
    <source>
        <dbReference type="ARBA" id="ARBA00023136"/>
    </source>
</evidence>
<dbReference type="Proteomes" id="UP000027616">
    <property type="component" value="Chromosome I"/>
</dbReference>
<keyword evidence="5" id="KW-0732">Signal</keyword>
<dbReference type="STRING" id="1433126.BN938_2176"/>
<gene>
    <name evidence="10" type="ORF">BN938_2176</name>
</gene>